<evidence type="ECO:0000313" key="1">
    <source>
        <dbReference type="EMBL" id="NNF07146.1"/>
    </source>
</evidence>
<dbReference type="AlphaFoldDB" id="A0A7Y2H2L8"/>
<sequence>MMNLELVLGDLFEEVGEAHHAAFIKDDGADPEWPIWYAEYLLGKINEAMGSTLTKSELVYLIISAENERTTLAPGSVWTEFYARFMAERYS</sequence>
<name>A0A7Y2H2L8_UNCEI</name>
<accession>A0A7Y2H2L8</accession>
<dbReference type="Proteomes" id="UP000547674">
    <property type="component" value="Unassembled WGS sequence"/>
</dbReference>
<organism evidence="1 2">
    <name type="scientific">Eiseniibacteriota bacterium</name>
    <dbReference type="NCBI Taxonomy" id="2212470"/>
    <lineage>
        <taxon>Bacteria</taxon>
        <taxon>Candidatus Eiseniibacteriota</taxon>
    </lineage>
</organism>
<gene>
    <name evidence="1" type="ORF">HKN21_10330</name>
</gene>
<dbReference type="EMBL" id="JABDJR010000414">
    <property type="protein sequence ID" value="NNF07146.1"/>
    <property type="molecule type" value="Genomic_DNA"/>
</dbReference>
<comment type="caution">
    <text evidence="1">The sequence shown here is derived from an EMBL/GenBank/DDBJ whole genome shotgun (WGS) entry which is preliminary data.</text>
</comment>
<evidence type="ECO:0000313" key="2">
    <source>
        <dbReference type="Proteomes" id="UP000547674"/>
    </source>
</evidence>
<reference evidence="1 2" key="1">
    <citation type="submission" date="2020-03" db="EMBL/GenBank/DDBJ databases">
        <title>Metabolic flexibility allows generalist bacteria to become dominant in a frequently disturbed ecosystem.</title>
        <authorList>
            <person name="Chen Y.-J."/>
            <person name="Leung P.M."/>
            <person name="Bay S.K."/>
            <person name="Hugenholtz P."/>
            <person name="Kessler A.J."/>
            <person name="Shelley G."/>
            <person name="Waite D.W."/>
            <person name="Cook P.L."/>
            <person name="Greening C."/>
        </authorList>
    </citation>
    <scope>NUCLEOTIDE SEQUENCE [LARGE SCALE GENOMIC DNA]</scope>
    <source>
        <strain evidence="1">SS_bin_28</strain>
    </source>
</reference>
<proteinExistence type="predicted"/>
<protein>
    <submittedName>
        <fullName evidence="1">Uncharacterized protein</fullName>
    </submittedName>
</protein>